<feature type="transmembrane region" description="Helical" evidence="6">
    <location>
        <begin position="12"/>
        <end position="37"/>
    </location>
</feature>
<keyword evidence="5 6" id="KW-0472">Membrane</keyword>
<keyword evidence="4 6" id="KW-1133">Transmembrane helix</keyword>
<feature type="transmembrane region" description="Helical" evidence="6">
    <location>
        <begin position="255"/>
        <end position="275"/>
    </location>
</feature>
<dbReference type="Pfam" id="PF13567">
    <property type="entry name" value="DUF4131"/>
    <property type="match status" value="1"/>
</dbReference>
<proteinExistence type="predicted"/>
<evidence type="ECO:0000256" key="5">
    <source>
        <dbReference type="ARBA" id="ARBA00023136"/>
    </source>
</evidence>
<name>A0ABX6V4J9_9GAMM</name>
<dbReference type="NCBIfam" id="TIGR00361">
    <property type="entry name" value="ComEC_Rec2"/>
    <property type="match status" value="1"/>
</dbReference>
<evidence type="ECO:0000259" key="7">
    <source>
        <dbReference type="SMART" id="SM00849"/>
    </source>
</evidence>
<evidence type="ECO:0000256" key="2">
    <source>
        <dbReference type="ARBA" id="ARBA00022475"/>
    </source>
</evidence>
<dbReference type="SMART" id="SM00849">
    <property type="entry name" value="Lactamase_B"/>
    <property type="match status" value="1"/>
</dbReference>
<evidence type="ECO:0000256" key="4">
    <source>
        <dbReference type="ARBA" id="ARBA00022989"/>
    </source>
</evidence>
<dbReference type="Proteomes" id="UP000316416">
    <property type="component" value="Chromosome"/>
</dbReference>
<dbReference type="InterPro" id="IPR004797">
    <property type="entry name" value="Competence_ComEC/Rec2"/>
</dbReference>
<dbReference type="InterPro" id="IPR052159">
    <property type="entry name" value="Competence_DNA_uptake"/>
</dbReference>
<protein>
    <submittedName>
        <fullName evidence="8">DNA internalization-related competence protein ComEC/Rec2</fullName>
    </submittedName>
</protein>
<feature type="transmembrane region" description="Helical" evidence="6">
    <location>
        <begin position="43"/>
        <end position="64"/>
    </location>
</feature>
<keyword evidence="3 6" id="KW-0812">Transmembrane</keyword>
<evidence type="ECO:0000256" key="6">
    <source>
        <dbReference type="SAM" id="Phobius"/>
    </source>
</evidence>
<dbReference type="InterPro" id="IPR025405">
    <property type="entry name" value="DUF4131"/>
</dbReference>
<organism evidence="8 9">
    <name type="scientific">Shewanella eurypsychrophilus</name>
    <dbReference type="NCBI Taxonomy" id="2593656"/>
    <lineage>
        <taxon>Bacteria</taxon>
        <taxon>Pseudomonadati</taxon>
        <taxon>Pseudomonadota</taxon>
        <taxon>Gammaproteobacteria</taxon>
        <taxon>Alteromonadales</taxon>
        <taxon>Shewanellaceae</taxon>
        <taxon>Shewanella</taxon>
    </lineage>
</organism>
<feature type="transmembrane region" description="Helical" evidence="6">
    <location>
        <begin position="282"/>
        <end position="299"/>
    </location>
</feature>
<sequence>MNRFMIGFSVTIISTLLWPLLPTASLYITSVVVGLLVLKRAPIIAGTLLAVGWVSIFVQLLLFVEPPNRAQNIIVRGEIISLVRSNSDWVSMDIRLLKLKNVNLLPKALRVTWQHAPKVTVGEQWEWVIQPKPITSVLNQGGYNQQRSLLSKHIVMKGRVISGSLIGHVDTPRSQIITRLTPLMMQLDHGDLILAVLVGDKSLINELRWAALRVTGTGHLIAISGLHLTVVASWVFILSQVILSRYLVCVSRRNLLIAGFLSALSAGAYAYLAGFALPTQRALIMLLLLLLLAAVKRYSSPWERLLYALFLILLLDPLSSLSASFWLSFSALGIILLTISQQNKQTSELRELGIINRRHTHKMALFWSIQWRLSLGLGILQAILFGGISAYGLLFNLILVPWFSLIVIPLAMVSFGLWMLAGLISVDIHPIFYLVDMSLLPMSLGFELVDTLPSAWIRVSSHMIACLGFFLLGVWLALKGTLVRWRLVSLTLSLPLIITLINEQLSLSASEWRLHLLDVGQGLSVVIEKSGHGLIYDTGAAYGSDFTYAERVILPFLHSKGINRIDYLVISHSDNDHAGGAKVILQHFEQTTLISDLPYVFKSREEIHQSGTFGLNKHSEDIYRHSLLNCRPKRLDWQGLTLEILAPLQASKGNNGSCVLKVSDGEHQVLLTGDIEHKAEYLLLQQSINLSSDVLIAPHHGSRTSSTQAFINTVSPSLVLIPAGFNNRYGLPKHDVVERYIASGAEVITTGKEGQVSIVFRHDKRLITTYRSDLAPFWYNSLFRFGELKNTE</sequence>
<dbReference type="CDD" id="cd07731">
    <property type="entry name" value="ComA-like_MBL-fold"/>
    <property type="match status" value="1"/>
</dbReference>
<dbReference type="InterPro" id="IPR036866">
    <property type="entry name" value="RibonucZ/Hydroxyglut_hydro"/>
</dbReference>
<feature type="domain" description="Metallo-beta-lactamase" evidence="7">
    <location>
        <begin position="521"/>
        <end position="725"/>
    </location>
</feature>
<accession>A0ABX6V4J9</accession>
<evidence type="ECO:0000313" key="9">
    <source>
        <dbReference type="Proteomes" id="UP000316416"/>
    </source>
</evidence>
<feature type="transmembrane region" description="Helical" evidence="6">
    <location>
        <begin position="373"/>
        <end position="394"/>
    </location>
</feature>
<dbReference type="Pfam" id="PF00753">
    <property type="entry name" value="Lactamase_B"/>
    <property type="match status" value="1"/>
</dbReference>
<dbReference type="SUPFAM" id="SSF56281">
    <property type="entry name" value="Metallo-hydrolase/oxidoreductase"/>
    <property type="match status" value="1"/>
</dbReference>
<dbReference type="NCBIfam" id="TIGR00360">
    <property type="entry name" value="ComEC_N-term"/>
    <property type="match status" value="1"/>
</dbReference>
<reference evidence="8" key="1">
    <citation type="submission" date="2021-07" db="EMBL/GenBank/DDBJ databases">
        <title>Shewanella sp. YLB-07 whole genome sequence.</title>
        <authorList>
            <person name="Yu L."/>
        </authorList>
    </citation>
    <scope>NUCLEOTIDE SEQUENCE</scope>
    <source>
        <strain evidence="8">YLB-08</strain>
    </source>
</reference>
<dbReference type="Pfam" id="PF03772">
    <property type="entry name" value="Competence"/>
    <property type="match status" value="1"/>
</dbReference>
<dbReference type="InterPro" id="IPR001279">
    <property type="entry name" value="Metallo-B-lactamas"/>
</dbReference>
<dbReference type="PANTHER" id="PTHR30619:SF1">
    <property type="entry name" value="RECOMBINATION PROTEIN 2"/>
    <property type="match status" value="1"/>
</dbReference>
<dbReference type="Gene3D" id="3.60.15.10">
    <property type="entry name" value="Ribonuclease Z/Hydroxyacylglutathione hydrolase-like"/>
    <property type="match status" value="1"/>
</dbReference>
<evidence type="ECO:0000256" key="1">
    <source>
        <dbReference type="ARBA" id="ARBA00004651"/>
    </source>
</evidence>
<comment type="subcellular location">
    <subcellularLocation>
        <location evidence="1">Cell membrane</location>
        <topology evidence="1">Multi-pass membrane protein</topology>
    </subcellularLocation>
</comment>
<feature type="transmembrane region" description="Helical" evidence="6">
    <location>
        <begin position="305"/>
        <end position="337"/>
    </location>
</feature>
<dbReference type="PANTHER" id="PTHR30619">
    <property type="entry name" value="DNA INTERNALIZATION/COMPETENCE PROTEIN COMEC/REC2"/>
    <property type="match status" value="1"/>
</dbReference>
<dbReference type="RefSeq" id="WP_142870408.1">
    <property type="nucleotide sequence ID" value="NZ_CP045503.2"/>
</dbReference>
<evidence type="ECO:0000313" key="8">
    <source>
        <dbReference type="EMBL" id="QPG57586.1"/>
    </source>
</evidence>
<dbReference type="InterPro" id="IPR004477">
    <property type="entry name" value="ComEC_N"/>
</dbReference>
<keyword evidence="9" id="KW-1185">Reference proteome</keyword>
<feature type="transmembrane region" description="Helical" evidence="6">
    <location>
        <begin position="485"/>
        <end position="501"/>
    </location>
</feature>
<feature type="transmembrane region" description="Helical" evidence="6">
    <location>
        <begin position="400"/>
        <end position="424"/>
    </location>
</feature>
<feature type="transmembrane region" description="Helical" evidence="6">
    <location>
        <begin position="220"/>
        <end position="243"/>
    </location>
</feature>
<gene>
    <name evidence="8" type="ORF">FM038_009105</name>
</gene>
<feature type="transmembrane region" description="Helical" evidence="6">
    <location>
        <begin position="455"/>
        <end position="478"/>
    </location>
</feature>
<dbReference type="InterPro" id="IPR035681">
    <property type="entry name" value="ComA-like_MBL"/>
</dbReference>
<dbReference type="EMBL" id="CP045503">
    <property type="protein sequence ID" value="QPG57586.1"/>
    <property type="molecule type" value="Genomic_DNA"/>
</dbReference>
<keyword evidence="2" id="KW-1003">Cell membrane</keyword>
<evidence type="ECO:0000256" key="3">
    <source>
        <dbReference type="ARBA" id="ARBA00022692"/>
    </source>
</evidence>